<evidence type="ECO:0000313" key="3">
    <source>
        <dbReference type="Proteomes" id="UP001281761"/>
    </source>
</evidence>
<accession>A0ABQ9WVA1</accession>
<protein>
    <submittedName>
        <fullName evidence="2">Uncharacterized protein</fullName>
    </submittedName>
</protein>
<dbReference type="Pfam" id="PF14825">
    <property type="entry name" value="CFAP77"/>
    <property type="match status" value="1"/>
</dbReference>
<name>A0ABQ9WVA1_9EUKA</name>
<evidence type="ECO:0000313" key="2">
    <source>
        <dbReference type="EMBL" id="KAK2943424.1"/>
    </source>
</evidence>
<feature type="region of interest" description="Disordered" evidence="1">
    <location>
        <begin position="209"/>
        <end position="273"/>
    </location>
</feature>
<proteinExistence type="predicted"/>
<sequence length="273" mass="31607">MNYDDDCEIHLGSNPSHPMLRRTLLARCKVNATKGIKGDETFGRPSKPDEVGVAGCLQYKEFTPKQPKYNTRDFKKANREAAKMGVVTARGDYEFRKDHDYRIKPVKKQKHTGNPGIKDRNYAYGVNTEPDNIMKELMEGRFGNEWLEREVQVDQIRTRKFAPKPIQPSVQVNAMKSKRGGLGLSTKRPLEEAEEALIERDFRQTQISQKMREGIDVKPKVETHWKEPPKRLPRIYKDPETGEMYQEGEEAPSVTRRREAKLQAQQQQEEEGY</sequence>
<dbReference type="InterPro" id="IPR029147">
    <property type="entry name" value="CFAP77"/>
</dbReference>
<organism evidence="2 3">
    <name type="scientific">Blattamonas nauphoetae</name>
    <dbReference type="NCBI Taxonomy" id="2049346"/>
    <lineage>
        <taxon>Eukaryota</taxon>
        <taxon>Metamonada</taxon>
        <taxon>Preaxostyla</taxon>
        <taxon>Oxymonadida</taxon>
        <taxon>Blattamonas</taxon>
    </lineage>
</organism>
<keyword evidence="3" id="KW-1185">Reference proteome</keyword>
<dbReference type="PANTHER" id="PTHR28617">
    <property type="entry name" value="CILIA- AND FLAGELLA-ASSOCIATED PROTEIN 77"/>
    <property type="match status" value="1"/>
</dbReference>
<reference evidence="2 3" key="1">
    <citation type="journal article" date="2022" name="bioRxiv">
        <title>Genomics of Preaxostyla Flagellates Illuminates Evolutionary Transitions and the Path Towards Mitochondrial Loss.</title>
        <authorList>
            <person name="Novak L.V.F."/>
            <person name="Treitli S.C."/>
            <person name="Pyrih J."/>
            <person name="Halakuc P."/>
            <person name="Pipaliya S.V."/>
            <person name="Vacek V."/>
            <person name="Brzon O."/>
            <person name="Soukal P."/>
            <person name="Eme L."/>
            <person name="Dacks J.B."/>
            <person name="Karnkowska A."/>
            <person name="Elias M."/>
            <person name="Hampl V."/>
        </authorList>
    </citation>
    <scope>NUCLEOTIDE SEQUENCE [LARGE SCALE GENOMIC DNA]</scope>
    <source>
        <strain evidence="2">NAU3</strain>
        <tissue evidence="2">Gut</tissue>
    </source>
</reference>
<dbReference type="PANTHER" id="PTHR28617:SF1">
    <property type="entry name" value="CILIA- AND FLAGELLA-ASSOCIATED PROTEIN 77"/>
    <property type="match status" value="1"/>
</dbReference>
<evidence type="ECO:0000256" key="1">
    <source>
        <dbReference type="SAM" id="MobiDB-lite"/>
    </source>
</evidence>
<comment type="caution">
    <text evidence="2">The sequence shown here is derived from an EMBL/GenBank/DDBJ whole genome shotgun (WGS) entry which is preliminary data.</text>
</comment>
<gene>
    <name evidence="2" type="ORF">BLNAU_21651</name>
</gene>
<dbReference type="EMBL" id="JARBJD010000347">
    <property type="protein sequence ID" value="KAK2943424.1"/>
    <property type="molecule type" value="Genomic_DNA"/>
</dbReference>
<dbReference type="Proteomes" id="UP001281761">
    <property type="component" value="Unassembled WGS sequence"/>
</dbReference>
<feature type="compositionally biased region" description="Basic and acidic residues" evidence="1">
    <location>
        <begin position="210"/>
        <end position="240"/>
    </location>
</feature>